<dbReference type="AlphaFoldDB" id="A0AAW4NSV6"/>
<evidence type="ECO:0000313" key="1">
    <source>
        <dbReference type="EMBL" id="MBW4866700.1"/>
    </source>
</evidence>
<evidence type="ECO:0000313" key="2">
    <source>
        <dbReference type="Proteomes" id="UP001196873"/>
    </source>
</evidence>
<dbReference type="Proteomes" id="UP001196873">
    <property type="component" value="Unassembled WGS sequence"/>
</dbReference>
<organism evidence="1 2">
    <name type="scientific">Segatella salivae</name>
    <dbReference type="NCBI Taxonomy" id="228604"/>
    <lineage>
        <taxon>Bacteria</taxon>
        <taxon>Pseudomonadati</taxon>
        <taxon>Bacteroidota</taxon>
        <taxon>Bacteroidia</taxon>
        <taxon>Bacteroidales</taxon>
        <taxon>Prevotellaceae</taxon>
        <taxon>Segatella</taxon>
    </lineage>
</organism>
<dbReference type="RefSeq" id="WP_219426041.1">
    <property type="nucleotide sequence ID" value="NZ_CAUTBY010000077.1"/>
</dbReference>
<reference evidence="1" key="1">
    <citation type="submission" date="2021-07" db="EMBL/GenBank/DDBJ databases">
        <title>Genomic diversity and antimicrobial resistance of Prevotella spp. isolated from chronic lung disease airways.</title>
        <authorList>
            <person name="Webb K.A."/>
            <person name="Olagoke O.S."/>
            <person name="Baird T."/>
            <person name="Neill J."/>
            <person name="Pham A."/>
            <person name="Wells T.J."/>
            <person name="Ramsay K.A."/>
            <person name="Bell S.C."/>
            <person name="Sarovich D.S."/>
            <person name="Price E.P."/>
        </authorList>
    </citation>
    <scope>NUCLEOTIDE SEQUENCE</scope>
    <source>
        <strain evidence="1">SCHI0047.S.3</strain>
    </source>
</reference>
<accession>A0AAW4NSV6</accession>
<proteinExistence type="predicted"/>
<comment type="caution">
    <text evidence="1">The sequence shown here is derived from an EMBL/GenBank/DDBJ whole genome shotgun (WGS) entry which is preliminary data.</text>
</comment>
<gene>
    <name evidence="1" type="ORF">KZY68_11975</name>
</gene>
<name>A0AAW4NSV6_9BACT</name>
<dbReference type="EMBL" id="JAHXRF010000020">
    <property type="protein sequence ID" value="MBW4866700.1"/>
    <property type="molecule type" value="Genomic_DNA"/>
</dbReference>
<sequence length="72" mass="8282">MTKLNLNQQATEALEDLLDTNALEVRISLCNDITDKILSGNDFSDEELLDYVRSFHSLRRQLETILKGKKDE</sequence>
<protein>
    <recommendedName>
        <fullName evidence="3">Phage protein</fullName>
    </recommendedName>
</protein>
<evidence type="ECO:0008006" key="3">
    <source>
        <dbReference type="Google" id="ProtNLM"/>
    </source>
</evidence>